<dbReference type="Pfam" id="PF00574">
    <property type="entry name" value="CLP_protease"/>
    <property type="match status" value="1"/>
</dbReference>
<dbReference type="GO" id="GO:0004176">
    <property type="term" value="F:ATP-dependent peptidase activity"/>
    <property type="evidence" value="ECO:0007669"/>
    <property type="project" value="InterPro"/>
</dbReference>
<sequence length="247" mass="27812">MKNKFWKFKAKDDGTAELLLYGEISSSTWWGDEVTPKQFKKDLDDLGDVSEINVYINSEGGDVFAGQAIYSMLKRHRATINIYVDGLAASIASVIAMVGDKVIMPKNAMMMVHNPWTIAIGTADDFRKLADDMDKIRESIITVYTDKSGMDQDKIIEMMDKETWMTAEEAVKYGFADEIEEEKQVAASLNGGFLMLNGQKFDLSKFKNPPKLAFLTPEKPPQKHDNNLLSLFEKQLCINKNLLGGMF</sequence>
<evidence type="ECO:0000256" key="4">
    <source>
        <dbReference type="ARBA" id="ARBA00022801"/>
    </source>
</evidence>
<dbReference type="PANTHER" id="PTHR10381:SF70">
    <property type="entry name" value="ATP-DEPENDENT CLP PROTEASE PROTEOLYTIC SUBUNIT"/>
    <property type="match status" value="1"/>
</dbReference>
<evidence type="ECO:0000256" key="7">
    <source>
        <dbReference type="SAM" id="Phobius"/>
    </source>
</evidence>
<evidence type="ECO:0000256" key="6">
    <source>
        <dbReference type="RuleBase" id="RU003567"/>
    </source>
</evidence>
<dbReference type="Proteomes" id="UP000515847">
    <property type="component" value="Chromosome"/>
</dbReference>
<keyword evidence="4" id="KW-0378">Hydrolase</keyword>
<name>A0A7G6E7Z7_THEFR</name>
<dbReference type="NCBIfam" id="NF045542">
    <property type="entry name" value="Clp_rel_HeadMat"/>
    <property type="match status" value="1"/>
</dbReference>
<dbReference type="GO" id="GO:0006515">
    <property type="term" value="P:protein quality control for misfolded or incompletely synthesized proteins"/>
    <property type="evidence" value="ECO:0007669"/>
    <property type="project" value="TreeGrafter"/>
</dbReference>
<dbReference type="InterPro" id="IPR001907">
    <property type="entry name" value="ClpP"/>
</dbReference>
<dbReference type="InterPro" id="IPR029045">
    <property type="entry name" value="ClpP/crotonase-like_dom_sf"/>
</dbReference>
<proteinExistence type="inferred from homology"/>
<dbReference type="RefSeq" id="WP_034424995.1">
    <property type="nucleotide sequence ID" value="NZ_CP045798.1"/>
</dbReference>
<evidence type="ECO:0000256" key="5">
    <source>
        <dbReference type="ARBA" id="ARBA00022825"/>
    </source>
</evidence>
<keyword evidence="7" id="KW-0812">Transmembrane</keyword>
<keyword evidence="9" id="KW-1185">Reference proteome</keyword>
<dbReference type="GO" id="GO:0004252">
    <property type="term" value="F:serine-type endopeptidase activity"/>
    <property type="evidence" value="ECO:0007669"/>
    <property type="project" value="InterPro"/>
</dbReference>
<reference evidence="8 9" key="1">
    <citation type="journal article" date="2019" name="Front. Microbiol.">
        <title>Thermoanaerosceptrum fracticalcis gen. nov. sp. nov., a Novel Fumarate-Fermenting Microorganism From a Deep Fractured Carbonate Aquifer of the US Great Basin.</title>
        <authorList>
            <person name="Hamilton-Brehm S.D."/>
            <person name="Stewart L.E."/>
            <person name="Zavarin M."/>
            <person name="Caldwell M."/>
            <person name="Lawson P.A."/>
            <person name="Onstott T.C."/>
            <person name="Grzymski J."/>
            <person name="Neveux I."/>
            <person name="Lollar B.S."/>
            <person name="Russell C.E."/>
            <person name="Moser D.P."/>
        </authorList>
    </citation>
    <scope>NUCLEOTIDE SEQUENCE [LARGE SCALE GENOMIC DNA]</scope>
    <source>
        <strain evidence="8 9">DRI-13</strain>
    </source>
</reference>
<keyword evidence="5" id="KW-0720">Serine protease</keyword>
<keyword evidence="2" id="KW-0963">Cytoplasm</keyword>
<evidence type="ECO:0000313" key="9">
    <source>
        <dbReference type="Proteomes" id="UP000515847"/>
    </source>
</evidence>
<dbReference type="GO" id="GO:0009368">
    <property type="term" value="C:endopeptidase Clp complex"/>
    <property type="evidence" value="ECO:0007669"/>
    <property type="project" value="TreeGrafter"/>
</dbReference>
<dbReference type="SUPFAM" id="SSF52096">
    <property type="entry name" value="ClpP/crotonase"/>
    <property type="match status" value="1"/>
</dbReference>
<evidence type="ECO:0000256" key="1">
    <source>
        <dbReference type="ARBA" id="ARBA00007039"/>
    </source>
</evidence>
<dbReference type="PANTHER" id="PTHR10381">
    <property type="entry name" value="ATP-DEPENDENT CLP PROTEASE PROTEOLYTIC SUBUNIT"/>
    <property type="match status" value="1"/>
</dbReference>
<protein>
    <recommendedName>
        <fullName evidence="6">ATP-dependent Clp protease proteolytic subunit</fullName>
    </recommendedName>
</protein>
<keyword evidence="3 8" id="KW-0645">Protease</keyword>
<dbReference type="Gene3D" id="3.90.226.10">
    <property type="entry name" value="2-enoyl-CoA Hydratase, Chain A, domain 1"/>
    <property type="match status" value="1"/>
</dbReference>
<dbReference type="PRINTS" id="PR00127">
    <property type="entry name" value="CLPPROTEASEP"/>
</dbReference>
<dbReference type="KEGG" id="tfr:BR63_19160"/>
<dbReference type="CDD" id="cd07016">
    <property type="entry name" value="S14_ClpP_1"/>
    <property type="match status" value="1"/>
</dbReference>
<feature type="transmembrane region" description="Helical" evidence="7">
    <location>
        <begin position="80"/>
        <end position="99"/>
    </location>
</feature>
<accession>A0A7G6E7Z7</accession>
<keyword evidence="7" id="KW-1133">Transmembrane helix</keyword>
<evidence type="ECO:0000313" key="8">
    <source>
        <dbReference type="EMBL" id="QNB48201.1"/>
    </source>
</evidence>
<dbReference type="EMBL" id="CP045798">
    <property type="protein sequence ID" value="QNB48201.1"/>
    <property type="molecule type" value="Genomic_DNA"/>
</dbReference>
<dbReference type="AlphaFoldDB" id="A0A7G6E7Z7"/>
<gene>
    <name evidence="8" type="ORF">BR63_19160</name>
</gene>
<dbReference type="InterPro" id="IPR023562">
    <property type="entry name" value="ClpP/TepA"/>
</dbReference>
<dbReference type="OrthoDB" id="9806592at2"/>
<keyword evidence="7" id="KW-0472">Membrane</keyword>
<organism evidence="8 9">
    <name type="scientific">Thermanaerosceptrum fracticalcis</name>
    <dbReference type="NCBI Taxonomy" id="1712410"/>
    <lineage>
        <taxon>Bacteria</taxon>
        <taxon>Bacillati</taxon>
        <taxon>Bacillota</taxon>
        <taxon>Clostridia</taxon>
        <taxon>Eubacteriales</taxon>
        <taxon>Peptococcaceae</taxon>
        <taxon>Thermanaerosceptrum</taxon>
    </lineage>
</organism>
<comment type="similarity">
    <text evidence="1 6">Belongs to the peptidase S14 family.</text>
</comment>
<dbReference type="GO" id="GO:0051117">
    <property type="term" value="F:ATPase binding"/>
    <property type="evidence" value="ECO:0007669"/>
    <property type="project" value="TreeGrafter"/>
</dbReference>
<evidence type="ECO:0000256" key="3">
    <source>
        <dbReference type="ARBA" id="ARBA00022670"/>
    </source>
</evidence>
<evidence type="ECO:0000256" key="2">
    <source>
        <dbReference type="ARBA" id="ARBA00022490"/>
    </source>
</evidence>